<dbReference type="AlphaFoldDB" id="A0A178IIV5"/>
<dbReference type="PROSITE" id="PS51898">
    <property type="entry name" value="TYR_RECOMBINASE"/>
    <property type="match status" value="1"/>
</dbReference>
<dbReference type="Gene3D" id="1.10.443.10">
    <property type="entry name" value="Intergrase catalytic core"/>
    <property type="match status" value="1"/>
</dbReference>
<feature type="domain" description="Tyr recombinase" evidence="2">
    <location>
        <begin position="234"/>
        <end position="398"/>
    </location>
</feature>
<dbReference type="SUPFAM" id="SSF56349">
    <property type="entry name" value="DNA breaking-rejoining enzymes"/>
    <property type="match status" value="1"/>
</dbReference>
<dbReference type="InterPro" id="IPR011010">
    <property type="entry name" value="DNA_brk_join_enz"/>
</dbReference>
<dbReference type="InterPro" id="IPR013762">
    <property type="entry name" value="Integrase-like_cat_sf"/>
</dbReference>
<gene>
    <name evidence="3" type="ORF">AW736_11950</name>
</gene>
<dbReference type="EMBL" id="LRRQ01000081">
    <property type="protein sequence ID" value="OAM89688.1"/>
    <property type="molecule type" value="Genomic_DNA"/>
</dbReference>
<dbReference type="InterPro" id="IPR002104">
    <property type="entry name" value="Integrase_catalytic"/>
</dbReference>
<evidence type="ECO:0000256" key="1">
    <source>
        <dbReference type="ARBA" id="ARBA00023172"/>
    </source>
</evidence>
<keyword evidence="1" id="KW-0233">DNA recombination</keyword>
<dbReference type="GO" id="GO:0003677">
    <property type="term" value="F:DNA binding"/>
    <property type="evidence" value="ECO:0007669"/>
    <property type="project" value="InterPro"/>
</dbReference>
<protein>
    <recommendedName>
        <fullName evidence="2">Tyr recombinase domain-containing protein</fullName>
    </recommendedName>
</protein>
<proteinExistence type="predicted"/>
<dbReference type="GO" id="GO:0015074">
    <property type="term" value="P:DNA integration"/>
    <property type="evidence" value="ECO:0007669"/>
    <property type="project" value="InterPro"/>
</dbReference>
<reference evidence="3 4" key="1">
    <citation type="submission" date="2016-01" db="EMBL/GenBank/DDBJ databases">
        <title>High potential of lignocellulose degradation of a new Verrucomicrobia species.</title>
        <authorList>
            <person name="Wang Y."/>
            <person name="Shi Y."/>
            <person name="Qiu Z."/>
            <person name="Liu S."/>
            <person name="Yang H."/>
        </authorList>
    </citation>
    <scope>NUCLEOTIDE SEQUENCE [LARGE SCALE GENOMIC DNA]</scope>
    <source>
        <strain evidence="3 4">TSB47</strain>
    </source>
</reference>
<dbReference type="GO" id="GO:0006310">
    <property type="term" value="P:DNA recombination"/>
    <property type="evidence" value="ECO:0007669"/>
    <property type="project" value="UniProtKB-KW"/>
</dbReference>
<accession>A0A178IIV5</accession>
<organism evidence="3 4">
    <name type="scientific">Termitidicoccus mucosus</name>
    <dbReference type="NCBI Taxonomy" id="1184151"/>
    <lineage>
        <taxon>Bacteria</taxon>
        <taxon>Pseudomonadati</taxon>
        <taxon>Verrucomicrobiota</taxon>
        <taxon>Opitutia</taxon>
        <taxon>Opitutales</taxon>
        <taxon>Opitutaceae</taxon>
        <taxon>Termitidicoccus</taxon>
    </lineage>
</organism>
<sequence length="415" mass="46500">MKSKPIVLTNGSQEVKIYTVQNRGRSVYQLSYQEGGHRQRKTFAKLPEARQDAKLVLGRLALTVQEAEALTSSDMESYVVARKHVTATGLPLHVCADLFAKAHAKLAGRAVSISDAVDFYLEFHRDHAADKTFLEMVADFAAGRKAMGVASDYVQNIKRQLGRLGAAYPGRTLPLFRTPDLDKWLGGQRWQPVTKNDVRKICITFGNWAKANGYLPANRPTEFDGMMVYKVPATKVAIYSPADLRIILETVKAKRPDVFPWVACAAFIGARVSELALLRWENINFERNFVEVASNKVRTKARRLVPLHDALRDWLLPFRKESGPITDYVDPRSAFARAMEGTDVALKDNGFRHSYITYRVAQINDTARVALEAGNSPDVIFQHYRELVGPDEATAWFESKPAIPLPVVEPQRMAA</sequence>
<evidence type="ECO:0000313" key="3">
    <source>
        <dbReference type="EMBL" id="OAM89688.1"/>
    </source>
</evidence>
<evidence type="ECO:0000259" key="2">
    <source>
        <dbReference type="PROSITE" id="PS51898"/>
    </source>
</evidence>
<name>A0A178IIV5_9BACT</name>
<evidence type="ECO:0000313" key="4">
    <source>
        <dbReference type="Proteomes" id="UP000078486"/>
    </source>
</evidence>
<dbReference type="OrthoDB" id="197284at2"/>
<comment type="caution">
    <text evidence="3">The sequence shown here is derived from an EMBL/GenBank/DDBJ whole genome shotgun (WGS) entry which is preliminary data.</text>
</comment>
<dbReference type="RefSeq" id="WP_068770467.1">
    <property type="nucleotide sequence ID" value="NZ_KV441840.1"/>
</dbReference>
<dbReference type="Proteomes" id="UP000078486">
    <property type="component" value="Unassembled WGS sequence"/>
</dbReference>
<dbReference type="STRING" id="1184151.AW736_11950"/>
<keyword evidence="4" id="KW-1185">Reference proteome</keyword>